<reference evidence="1" key="1">
    <citation type="submission" date="2019-05" db="EMBL/GenBank/DDBJ databases">
        <title>Annotation for the trematode Fasciolopsis buski.</title>
        <authorList>
            <person name="Choi Y.-J."/>
        </authorList>
    </citation>
    <scope>NUCLEOTIDE SEQUENCE</scope>
    <source>
        <strain evidence="1">HT</strain>
        <tissue evidence="1">Whole worm</tissue>
    </source>
</reference>
<dbReference type="Proteomes" id="UP000728185">
    <property type="component" value="Unassembled WGS sequence"/>
</dbReference>
<accession>A0A8E0RT11</accession>
<protein>
    <submittedName>
        <fullName evidence="1">Uncharacterized protein</fullName>
    </submittedName>
</protein>
<dbReference type="AlphaFoldDB" id="A0A8E0RT11"/>
<comment type="caution">
    <text evidence="1">The sequence shown here is derived from an EMBL/GenBank/DDBJ whole genome shotgun (WGS) entry which is preliminary data.</text>
</comment>
<name>A0A8E0RT11_9TREM</name>
<proteinExistence type="predicted"/>
<dbReference type="EMBL" id="LUCM01008411">
    <property type="protein sequence ID" value="KAA0188443.1"/>
    <property type="molecule type" value="Genomic_DNA"/>
</dbReference>
<gene>
    <name evidence="1" type="ORF">FBUS_01821</name>
</gene>
<sequence length="75" mass="8676">MKKIVTVCYDWATGHQKCKVPKNGSPEEMTAVCKKCGNCQRYAHKCLYKNYSLAPANQCAAAQQMNRQLKRMYKW</sequence>
<dbReference type="OrthoDB" id="10340484at2759"/>
<evidence type="ECO:0000313" key="2">
    <source>
        <dbReference type="Proteomes" id="UP000728185"/>
    </source>
</evidence>
<evidence type="ECO:0000313" key="1">
    <source>
        <dbReference type="EMBL" id="KAA0188443.1"/>
    </source>
</evidence>
<organism evidence="1 2">
    <name type="scientific">Fasciolopsis buskii</name>
    <dbReference type="NCBI Taxonomy" id="27845"/>
    <lineage>
        <taxon>Eukaryota</taxon>
        <taxon>Metazoa</taxon>
        <taxon>Spiralia</taxon>
        <taxon>Lophotrochozoa</taxon>
        <taxon>Platyhelminthes</taxon>
        <taxon>Trematoda</taxon>
        <taxon>Digenea</taxon>
        <taxon>Plagiorchiida</taxon>
        <taxon>Echinostomata</taxon>
        <taxon>Echinostomatoidea</taxon>
        <taxon>Fasciolidae</taxon>
        <taxon>Fasciolopsis</taxon>
    </lineage>
</organism>
<keyword evidence="2" id="KW-1185">Reference proteome</keyword>